<evidence type="ECO:0000313" key="2">
    <source>
        <dbReference type="Proteomes" id="UP000053087"/>
    </source>
</evidence>
<dbReference type="AlphaFoldDB" id="A0A660HVW4"/>
<name>A0A660HVW4_9EURY</name>
<gene>
    <name evidence="1" type="ORF">AOB57_009640</name>
</gene>
<protein>
    <recommendedName>
        <fullName evidence="3">TFIIB-type zinc ribbon-containing protein</fullName>
    </recommendedName>
</protein>
<keyword evidence="2" id="KW-1185">Reference proteome</keyword>
<reference evidence="1 2" key="1">
    <citation type="journal article" date="2016" name="Int. J. Syst. Evol. Microbiol.">
        <title>Methanosarcina flavescens sp. nov., a methanogenic archaeon isolated from a full-scale anaerobic digester.</title>
        <authorList>
            <person name="Kern T."/>
            <person name="Fischer M.A."/>
            <person name="Deppenmeier U."/>
            <person name="Schmitz R.A."/>
            <person name="Rother M."/>
        </authorList>
    </citation>
    <scope>NUCLEOTIDE SEQUENCE [LARGE SCALE GENOMIC DNA]</scope>
    <source>
        <strain evidence="1 2">E03.2</strain>
    </source>
</reference>
<proteinExistence type="predicted"/>
<organism evidence="1 2">
    <name type="scientific">Methanosarcina flavescens</name>
    <dbReference type="NCBI Taxonomy" id="1715806"/>
    <lineage>
        <taxon>Archaea</taxon>
        <taxon>Methanobacteriati</taxon>
        <taxon>Methanobacteriota</taxon>
        <taxon>Stenosarchaea group</taxon>
        <taxon>Methanomicrobia</taxon>
        <taxon>Methanosarcinales</taxon>
        <taxon>Methanosarcinaceae</taxon>
        <taxon>Methanosarcina</taxon>
    </lineage>
</organism>
<evidence type="ECO:0000313" key="1">
    <source>
        <dbReference type="EMBL" id="AYK16402.1"/>
    </source>
</evidence>
<dbReference type="Proteomes" id="UP000053087">
    <property type="component" value="Chromosome"/>
</dbReference>
<accession>A0A660HVW4</accession>
<dbReference type="KEGG" id="mfz:AOB57_009640"/>
<evidence type="ECO:0008006" key="3">
    <source>
        <dbReference type="Google" id="ProtNLM"/>
    </source>
</evidence>
<sequence>MEREKLIEVCPVCGNADLYYEVGGYAGTVYHCKECGYIGAFVIEANEEMIEKIREKYKRERISEMSKDKQD</sequence>
<dbReference type="EMBL" id="CP032683">
    <property type="protein sequence ID" value="AYK16402.1"/>
    <property type="molecule type" value="Genomic_DNA"/>
</dbReference>